<evidence type="ECO:0000313" key="2">
    <source>
        <dbReference type="EMBL" id="GBO46511.1"/>
    </source>
</evidence>
<evidence type="ECO:0000313" key="3">
    <source>
        <dbReference type="Proteomes" id="UP000499080"/>
    </source>
</evidence>
<gene>
    <name evidence="1" type="ORF">AVEN_247862_1</name>
    <name evidence="2" type="ORF">AVEN_257599_1</name>
</gene>
<protein>
    <submittedName>
        <fullName evidence="2">Uncharacterized protein</fullName>
    </submittedName>
</protein>
<organism evidence="2 3">
    <name type="scientific">Araneus ventricosus</name>
    <name type="common">Orbweaver spider</name>
    <name type="synonym">Epeira ventricosa</name>
    <dbReference type="NCBI Taxonomy" id="182803"/>
    <lineage>
        <taxon>Eukaryota</taxon>
        <taxon>Metazoa</taxon>
        <taxon>Ecdysozoa</taxon>
        <taxon>Arthropoda</taxon>
        <taxon>Chelicerata</taxon>
        <taxon>Arachnida</taxon>
        <taxon>Araneae</taxon>
        <taxon>Araneomorphae</taxon>
        <taxon>Entelegynae</taxon>
        <taxon>Araneoidea</taxon>
        <taxon>Araneidae</taxon>
        <taxon>Araneus</taxon>
    </lineage>
</organism>
<comment type="caution">
    <text evidence="2">The sequence shown here is derived from an EMBL/GenBank/DDBJ whole genome shotgun (WGS) entry which is preliminary data.</text>
</comment>
<name>A0A4Y2XA80_ARAVE</name>
<proteinExistence type="predicted"/>
<sequence>MLLVGNDSLKDIVTKAVQQAGYLKTTLYITNNSETRSTGITKTTAIAQINNTSSQQITNDNSNNTNNSAQRLTVDQLAIKTRLQIDSSFALYLYLSDRMRRHIEISRRYSISPFLVEIGPKF</sequence>
<accession>A0A4Y2XA80</accession>
<reference evidence="2 3" key="1">
    <citation type="journal article" date="2019" name="Sci. Rep.">
        <title>Orb-weaving spider Araneus ventricosus genome elucidates the spidroin gene catalogue.</title>
        <authorList>
            <person name="Kono N."/>
            <person name="Nakamura H."/>
            <person name="Ohtoshi R."/>
            <person name="Moran D.A.P."/>
            <person name="Shinohara A."/>
            <person name="Yoshida Y."/>
            <person name="Fujiwara M."/>
            <person name="Mori M."/>
            <person name="Tomita M."/>
            <person name="Arakawa K."/>
        </authorList>
    </citation>
    <scope>NUCLEOTIDE SEQUENCE [LARGE SCALE GENOMIC DNA]</scope>
</reference>
<dbReference type="Proteomes" id="UP000499080">
    <property type="component" value="Unassembled WGS sequence"/>
</dbReference>
<evidence type="ECO:0000313" key="1">
    <source>
        <dbReference type="EMBL" id="GBO46508.1"/>
    </source>
</evidence>
<dbReference type="AlphaFoldDB" id="A0A4Y2XA80"/>
<keyword evidence="3" id="KW-1185">Reference proteome</keyword>
<dbReference type="EMBL" id="BGPR01074250">
    <property type="protein sequence ID" value="GBO46508.1"/>
    <property type="molecule type" value="Genomic_DNA"/>
</dbReference>
<dbReference type="EMBL" id="BGPR01074253">
    <property type="protein sequence ID" value="GBO46511.1"/>
    <property type="molecule type" value="Genomic_DNA"/>
</dbReference>